<protein>
    <submittedName>
        <fullName evidence="6">Alkene reductase</fullName>
    </submittedName>
</protein>
<evidence type="ECO:0000256" key="1">
    <source>
        <dbReference type="ARBA" id="ARBA00001917"/>
    </source>
</evidence>
<dbReference type="SUPFAM" id="SSF51395">
    <property type="entry name" value="FMN-linked oxidoreductases"/>
    <property type="match status" value="1"/>
</dbReference>
<name>A0A2S7ISI8_9BACT</name>
<dbReference type="GO" id="GO:0010181">
    <property type="term" value="F:FMN binding"/>
    <property type="evidence" value="ECO:0007669"/>
    <property type="project" value="InterPro"/>
</dbReference>
<proteinExistence type="inferred from homology"/>
<dbReference type="PANTHER" id="PTHR22893">
    <property type="entry name" value="NADH OXIDOREDUCTASE-RELATED"/>
    <property type="match status" value="1"/>
</dbReference>
<dbReference type="AlphaFoldDB" id="A0A2S7ISI8"/>
<dbReference type="Proteomes" id="UP000239590">
    <property type="component" value="Unassembled WGS sequence"/>
</dbReference>
<dbReference type="PANTHER" id="PTHR22893:SF91">
    <property type="entry name" value="NADPH DEHYDROGENASE 2-RELATED"/>
    <property type="match status" value="1"/>
</dbReference>
<organism evidence="6 7">
    <name type="scientific">Siphonobacter curvatus</name>
    <dbReference type="NCBI Taxonomy" id="2094562"/>
    <lineage>
        <taxon>Bacteria</taxon>
        <taxon>Pseudomonadati</taxon>
        <taxon>Bacteroidota</taxon>
        <taxon>Cytophagia</taxon>
        <taxon>Cytophagales</taxon>
        <taxon>Cytophagaceae</taxon>
        <taxon>Siphonobacter</taxon>
    </lineage>
</organism>
<gene>
    <name evidence="6" type="ORF">C5O19_13305</name>
</gene>
<evidence type="ECO:0000256" key="4">
    <source>
        <dbReference type="SAM" id="MobiDB-lite"/>
    </source>
</evidence>
<dbReference type="CDD" id="cd02933">
    <property type="entry name" value="OYE_like_FMN"/>
    <property type="match status" value="1"/>
</dbReference>
<dbReference type="RefSeq" id="WP_104712956.1">
    <property type="nucleotide sequence ID" value="NZ_PTRA01000001.1"/>
</dbReference>
<evidence type="ECO:0000256" key="2">
    <source>
        <dbReference type="ARBA" id="ARBA00005979"/>
    </source>
</evidence>
<dbReference type="InterPro" id="IPR013785">
    <property type="entry name" value="Aldolase_TIM"/>
</dbReference>
<dbReference type="InterPro" id="IPR001155">
    <property type="entry name" value="OxRdtase_FMN_N"/>
</dbReference>
<dbReference type="GO" id="GO:0005829">
    <property type="term" value="C:cytosol"/>
    <property type="evidence" value="ECO:0007669"/>
    <property type="project" value="TreeGrafter"/>
</dbReference>
<evidence type="ECO:0000259" key="5">
    <source>
        <dbReference type="Pfam" id="PF00724"/>
    </source>
</evidence>
<keyword evidence="3" id="KW-0560">Oxidoreductase</keyword>
<keyword evidence="7" id="KW-1185">Reference proteome</keyword>
<feature type="region of interest" description="Disordered" evidence="4">
    <location>
        <begin position="325"/>
        <end position="359"/>
    </location>
</feature>
<comment type="cofactor">
    <cofactor evidence="1">
        <name>FMN</name>
        <dbReference type="ChEBI" id="CHEBI:58210"/>
    </cofactor>
</comment>
<evidence type="ECO:0000313" key="6">
    <source>
        <dbReference type="EMBL" id="PQA60550.1"/>
    </source>
</evidence>
<comment type="caution">
    <text evidence="6">The sequence shown here is derived from an EMBL/GenBank/DDBJ whole genome shotgun (WGS) entry which is preliminary data.</text>
</comment>
<evidence type="ECO:0000256" key="3">
    <source>
        <dbReference type="ARBA" id="ARBA00023002"/>
    </source>
</evidence>
<dbReference type="GO" id="GO:0016628">
    <property type="term" value="F:oxidoreductase activity, acting on the CH-CH group of donors, NAD or NADP as acceptor"/>
    <property type="evidence" value="ECO:0007669"/>
    <property type="project" value="UniProtKB-ARBA"/>
</dbReference>
<dbReference type="OrthoDB" id="9772736at2"/>
<accession>A0A2S7ISI8</accession>
<dbReference type="EMBL" id="PTRA01000001">
    <property type="protein sequence ID" value="PQA60550.1"/>
    <property type="molecule type" value="Genomic_DNA"/>
</dbReference>
<sequence>MSDLRLFTPLTLGDLSLNNRIVMAPMTRNRASVDHIPTEHMALYYAQRASAGLIITEGTSPSINGEGYARIPGIWNEEQILGWRKVTEAVHDRGGKIFVQLMHTGRISHRLNMHEGALIVAPSEVRAKGNMRTDQEGVQAHPVPYAMTEGEVHDAVLEFVQAATNAITAGFDGVELHAANGYLIEQFIRPTTNQRTDAYGGTTEKYAHFALEVARQVAEAIGKDRVGIRLSPYGEMNDMPYQPKFDEIYRYLADQLGEYVTYIHLINASEGEGYTALRQYVRQVFPGTLILNRSYTKERAEEDLQNGAADLISFGTPFIANPDLPERFEQEAPLAEGDPSTFYSPGEKGYTDYPKLDEE</sequence>
<evidence type="ECO:0000313" key="7">
    <source>
        <dbReference type="Proteomes" id="UP000239590"/>
    </source>
</evidence>
<comment type="similarity">
    <text evidence="2">Belongs to the NADH:flavin oxidoreductase/NADH oxidase family.</text>
</comment>
<dbReference type="Pfam" id="PF00724">
    <property type="entry name" value="Oxidored_FMN"/>
    <property type="match status" value="1"/>
</dbReference>
<dbReference type="FunFam" id="3.20.20.70:FF:000059">
    <property type="entry name" value="N-ethylmaleimide reductase, FMN-linked"/>
    <property type="match status" value="1"/>
</dbReference>
<dbReference type="InterPro" id="IPR045247">
    <property type="entry name" value="Oye-like"/>
</dbReference>
<dbReference type="Gene3D" id="3.20.20.70">
    <property type="entry name" value="Aldolase class I"/>
    <property type="match status" value="1"/>
</dbReference>
<reference evidence="7" key="1">
    <citation type="submission" date="2018-02" db="EMBL/GenBank/DDBJ databases">
        <title>Genome sequencing of Solimonas sp. HR-BB.</title>
        <authorList>
            <person name="Lee Y."/>
            <person name="Jeon C.O."/>
        </authorList>
    </citation>
    <scope>NUCLEOTIDE SEQUENCE [LARGE SCALE GENOMIC DNA]</scope>
    <source>
        <strain evidence="7">HR-U</strain>
    </source>
</reference>
<feature type="domain" description="NADH:flavin oxidoreductase/NADH oxidase N-terminal" evidence="5">
    <location>
        <begin position="6"/>
        <end position="333"/>
    </location>
</feature>